<evidence type="ECO:0000313" key="2">
    <source>
        <dbReference type="Proteomes" id="UP000094342"/>
    </source>
</evidence>
<accession>A0A1E3VDH3</accession>
<dbReference type="Proteomes" id="UP000094342">
    <property type="component" value="Unassembled WGS sequence"/>
</dbReference>
<proteinExistence type="predicted"/>
<sequence>MNGTKPYSRPVLATLLRLFATEQHRRRKQHSERRSALSQCFPWHSQKTVPGLRACAFSGVALSGIAIIFDRAGQAFGGRLQTHSEVVHG</sequence>
<protein>
    <submittedName>
        <fullName evidence="1">Uncharacterized protein</fullName>
    </submittedName>
</protein>
<organism evidence="1 2">
    <name type="scientific">Sinorhizobium alkalisoli</name>
    <dbReference type="NCBI Taxonomy" id="1752398"/>
    <lineage>
        <taxon>Bacteria</taxon>
        <taxon>Pseudomonadati</taxon>
        <taxon>Pseudomonadota</taxon>
        <taxon>Alphaproteobacteria</taxon>
        <taxon>Hyphomicrobiales</taxon>
        <taxon>Rhizobiaceae</taxon>
        <taxon>Sinorhizobium/Ensifer group</taxon>
        <taxon>Sinorhizobium</taxon>
    </lineage>
</organism>
<reference evidence="2" key="1">
    <citation type="submission" date="2016-05" db="EMBL/GenBank/DDBJ databases">
        <authorList>
            <person name="Li Y."/>
        </authorList>
    </citation>
    <scope>NUCLEOTIDE SEQUENCE [LARGE SCALE GENOMIC DNA]</scope>
    <source>
        <strain evidence="2">YIC4027</strain>
    </source>
</reference>
<keyword evidence="2" id="KW-1185">Reference proteome</keyword>
<dbReference type="STRING" id="1752398.A8M32_10185"/>
<dbReference type="AlphaFoldDB" id="A0A1E3VDH3"/>
<dbReference type="EMBL" id="LYBW01000056">
    <property type="protein sequence ID" value="ODR91181.1"/>
    <property type="molecule type" value="Genomic_DNA"/>
</dbReference>
<name>A0A1E3VDH3_9HYPH</name>
<comment type="caution">
    <text evidence="1">The sequence shown here is derived from an EMBL/GenBank/DDBJ whole genome shotgun (WGS) entry which is preliminary data.</text>
</comment>
<gene>
    <name evidence="1" type="ORF">A8M32_10185</name>
</gene>
<evidence type="ECO:0000313" key="1">
    <source>
        <dbReference type="EMBL" id="ODR91181.1"/>
    </source>
</evidence>